<protein>
    <submittedName>
        <fullName evidence="12">CBS domain containing-hemolysin-like protein</fullName>
    </submittedName>
</protein>
<proteinExistence type="predicted"/>
<dbReference type="SMART" id="SM01091">
    <property type="entry name" value="CorC_HlyC"/>
    <property type="match status" value="1"/>
</dbReference>
<evidence type="ECO:0000259" key="10">
    <source>
        <dbReference type="PROSITE" id="PS51371"/>
    </source>
</evidence>
<dbReference type="PANTHER" id="PTHR22777">
    <property type="entry name" value="HEMOLYSIN-RELATED"/>
    <property type="match status" value="1"/>
</dbReference>
<gene>
    <name evidence="12" type="ORF">EDB95_0885</name>
</gene>
<evidence type="ECO:0000256" key="5">
    <source>
        <dbReference type="ARBA" id="ARBA00023122"/>
    </source>
</evidence>
<dbReference type="Proteomes" id="UP000294498">
    <property type="component" value="Unassembled WGS sequence"/>
</dbReference>
<dbReference type="PROSITE" id="PS51846">
    <property type="entry name" value="CNNM"/>
    <property type="match status" value="1"/>
</dbReference>
<evidence type="ECO:0000313" key="13">
    <source>
        <dbReference type="Proteomes" id="UP000294498"/>
    </source>
</evidence>
<feature type="domain" description="CBS" evidence="10">
    <location>
        <begin position="273"/>
        <end position="333"/>
    </location>
</feature>
<evidence type="ECO:0000256" key="6">
    <source>
        <dbReference type="ARBA" id="ARBA00023136"/>
    </source>
</evidence>
<feature type="transmembrane region" description="Helical" evidence="9">
    <location>
        <begin position="6"/>
        <end position="29"/>
    </location>
</feature>
<feature type="transmembrane region" description="Helical" evidence="9">
    <location>
        <begin position="58"/>
        <end position="76"/>
    </location>
</feature>
<dbReference type="InterPro" id="IPR000644">
    <property type="entry name" value="CBS_dom"/>
</dbReference>
<dbReference type="SUPFAM" id="SSF56176">
    <property type="entry name" value="FAD-binding/transporter-associated domain-like"/>
    <property type="match status" value="1"/>
</dbReference>
<keyword evidence="13" id="KW-1185">Reference proteome</keyword>
<accession>A0A4R8DP72</accession>
<evidence type="ECO:0000256" key="4">
    <source>
        <dbReference type="ARBA" id="ARBA00022989"/>
    </source>
</evidence>
<dbReference type="Gene3D" id="3.30.465.10">
    <property type="match status" value="1"/>
</dbReference>
<dbReference type="PROSITE" id="PS51371">
    <property type="entry name" value="CBS"/>
    <property type="match status" value="1"/>
</dbReference>
<dbReference type="EMBL" id="SODV01000001">
    <property type="protein sequence ID" value="TDW99871.1"/>
    <property type="molecule type" value="Genomic_DNA"/>
</dbReference>
<comment type="caution">
    <text evidence="12">The sequence shown here is derived from an EMBL/GenBank/DDBJ whole genome shotgun (WGS) entry which is preliminary data.</text>
</comment>
<dbReference type="GO" id="GO:0005886">
    <property type="term" value="C:plasma membrane"/>
    <property type="evidence" value="ECO:0007669"/>
    <property type="project" value="TreeGrafter"/>
</dbReference>
<reference evidence="12 13" key="1">
    <citation type="submission" date="2019-03" db="EMBL/GenBank/DDBJ databases">
        <title>Genomic Encyclopedia of Type Strains, Phase IV (KMG-IV): sequencing the most valuable type-strain genomes for metagenomic binning, comparative biology and taxonomic classification.</title>
        <authorList>
            <person name="Goeker M."/>
        </authorList>
    </citation>
    <scope>NUCLEOTIDE SEQUENCE [LARGE SCALE GENOMIC DNA]</scope>
    <source>
        <strain evidence="12 13">DSM 100059</strain>
    </source>
</reference>
<dbReference type="InterPro" id="IPR002550">
    <property type="entry name" value="CNNM"/>
</dbReference>
<evidence type="ECO:0000256" key="8">
    <source>
        <dbReference type="PROSITE-ProRule" id="PRU01193"/>
    </source>
</evidence>
<keyword evidence="2 8" id="KW-0812">Transmembrane</keyword>
<name>A0A4R8DP72_9BACT</name>
<feature type="transmembrane region" description="Helical" evidence="9">
    <location>
        <begin position="138"/>
        <end position="158"/>
    </location>
</feature>
<keyword evidence="5 7" id="KW-0129">CBS domain</keyword>
<dbReference type="OrthoDB" id="9798188at2"/>
<evidence type="ECO:0000256" key="1">
    <source>
        <dbReference type="ARBA" id="ARBA00004141"/>
    </source>
</evidence>
<dbReference type="InterPro" id="IPR016169">
    <property type="entry name" value="FAD-bd_PCMH_sub2"/>
</dbReference>
<dbReference type="InterPro" id="IPR036318">
    <property type="entry name" value="FAD-bd_PCMH-like_sf"/>
</dbReference>
<dbReference type="InterPro" id="IPR046342">
    <property type="entry name" value="CBS_dom_sf"/>
</dbReference>
<dbReference type="Pfam" id="PF03471">
    <property type="entry name" value="CorC_HlyC"/>
    <property type="match status" value="1"/>
</dbReference>
<evidence type="ECO:0000256" key="7">
    <source>
        <dbReference type="PROSITE-ProRule" id="PRU00703"/>
    </source>
</evidence>
<sequence length="420" mass="48658">MDVSYIIGIAISLLLTGFFAGIEMAFTSANKLSIELKKKQGLTSGKILSRFLEAPTKLVATLVVALSIIVVIYTLLVDRFLSPVWKRLPEIAQGPYVRLLFESLLATLLFLLTEFLFKAIFRAKKDYILPFFARLLRFFYGLLYPIAAFFVFVSEWSLKYLFDVRTTEHKEFFGRVDLDNFIQQSEQASDENGMQELNKELFENALSLPSMRVRQCLVPRREVEGIEKNTPIEEVRRKFVDSQLSKLVVYEQNIDNIQGYIHQLDLFKEPKDIESVLLPIPAVPETMSVTDLINKFTLERKSIAWVVDEFGGTSGIVTMEDLLEEIFGEIQDEYDTEEFVDKQIAEDEYIFSGRLELDYLREKYNLDFPENESETLSGYIINEYETIPKPKERIIIGHYEFDVLQVSDTRIEMVKLKILK</sequence>
<dbReference type="AlphaFoldDB" id="A0A4R8DP72"/>
<dbReference type="PANTHER" id="PTHR22777:SF17">
    <property type="entry name" value="UPF0053 PROTEIN SLL0260"/>
    <property type="match status" value="1"/>
</dbReference>
<evidence type="ECO:0000256" key="2">
    <source>
        <dbReference type="ARBA" id="ARBA00022692"/>
    </source>
</evidence>
<organism evidence="12 13">
    <name type="scientific">Dinghuibacter silviterrae</name>
    <dbReference type="NCBI Taxonomy" id="1539049"/>
    <lineage>
        <taxon>Bacteria</taxon>
        <taxon>Pseudomonadati</taxon>
        <taxon>Bacteroidota</taxon>
        <taxon>Chitinophagia</taxon>
        <taxon>Chitinophagales</taxon>
        <taxon>Chitinophagaceae</taxon>
        <taxon>Dinghuibacter</taxon>
    </lineage>
</organism>
<evidence type="ECO:0000259" key="11">
    <source>
        <dbReference type="PROSITE" id="PS51846"/>
    </source>
</evidence>
<feature type="domain" description="CNNM transmembrane" evidence="11">
    <location>
        <begin position="1"/>
        <end position="195"/>
    </location>
</feature>
<dbReference type="GO" id="GO:0050660">
    <property type="term" value="F:flavin adenine dinucleotide binding"/>
    <property type="evidence" value="ECO:0007669"/>
    <property type="project" value="InterPro"/>
</dbReference>
<dbReference type="RefSeq" id="WP_133990941.1">
    <property type="nucleotide sequence ID" value="NZ_SODV01000001.1"/>
</dbReference>
<feature type="transmembrane region" description="Helical" evidence="9">
    <location>
        <begin position="96"/>
        <end position="117"/>
    </location>
</feature>
<dbReference type="SUPFAM" id="SSF54631">
    <property type="entry name" value="CBS-domain pair"/>
    <property type="match status" value="1"/>
</dbReference>
<evidence type="ECO:0000313" key="12">
    <source>
        <dbReference type="EMBL" id="TDW99871.1"/>
    </source>
</evidence>
<evidence type="ECO:0000256" key="3">
    <source>
        <dbReference type="ARBA" id="ARBA00022737"/>
    </source>
</evidence>
<keyword evidence="6 8" id="KW-0472">Membrane</keyword>
<evidence type="ECO:0000256" key="9">
    <source>
        <dbReference type="SAM" id="Phobius"/>
    </source>
</evidence>
<dbReference type="Gene3D" id="3.10.580.10">
    <property type="entry name" value="CBS-domain"/>
    <property type="match status" value="1"/>
</dbReference>
<dbReference type="Pfam" id="PF01595">
    <property type="entry name" value="CNNM"/>
    <property type="match status" value="1"/>
</dbReference>
<keyword evidence="4 8" id="KW-1133">Transmembrane helix</keyword>
<comment type="subcellular location">
    <subcellularLocation>
        <location evidence="1">Membrane</location>
        <topology evidence="1">Multi-pass membrane protein</topology>
    </subcellularLocation>
</comment>
<dbReference type="InterPro" id="IPR005170">
    <property type="entry name" value="Transptr-assoc_dom"/>
</dbReference>
<dbReference type="CDD" id="cd04590">
    <property type="entry name" value="CBS_pair_CorC_HlyC_assoc"/>
    <property type="match status" value="1"/>
</dbReference>
<keyword evidence="3" id="KW-0677">Repeat</keyword>
<dbReference type="InterPro" id="IPR044751">
    <property type="entry name" value="Ion_transp-like_CBS"/>
</dbReference>
<dbReference type="Pfam" id="PF00571">
    <property type="entry name" value="CBS"/>
    <property type="match status" value="2"/>
</dbReference>